<evidence type="ECO:0000256" key="2">
    <source>
        <dbReference type="ARBA" id="ARBA00006840"/>
    </source>
</evidence>
<dbReference type="InterPro" id="IPR018499">
    <property type="entry name" value="Tetraspanin/Peripherin"/>
</dbReference>
<dbReference type="Proteomes" id="UP000663881">
    <property type="component" value="Unassembled WGS sequence"/>
</dbReference>
<dbReference type="EMBL" id="CAJNOG010000952">
    <property type="protein sequence ID" value="CAF1387727.1"/>
    <property type="molecule type" value="Genomic_DNA"/>
</dbReference>
<keyword evidence="6" id="KW-1015">Disulfide bond</keyword>
<evidence type="ECO:0000313" key="8">
    <source>
        <dbReference type="EMBL" id="CAF1387727.1"/>
    </source>
</evidence>
<feature type="disulfide bond" evidence="6">
    <location>
        <begin position="158"/>
        <end position="177"/>
    </location>
</feature>
<comment type="caution">
    <text evidence="10">The sequence shown here is derived from an EMBL/GenBank/DDBJ whole genome shotgun (WGS) entry which is preliminary data.</text>
</comment>
<dbReference type="PRINTS" id="PR00259">
    <property type="entry name" value="TMFOUR"/>
</dbReference>
<dbReference type="EMBL" id="CAJOAZ010002295">
    <property type="protein sequence ID" value="CAF3914960.1"/>
    <property type="molecule type" value="Genomic_DNA"/>
</dbReference>
<dbReference type="InterPro" id="IPR008952">
    <property type="entry name" value="Tetraspanin_EC2_sf"/>
</dbReference>
<dbReference type="Pfam" id="PF00335">
    <property type="entry name" value="Tetraspanin"/>
    <property type="match status" value="1"/>
</dbReference>
<proteinExistence type="inferred from homology"/>
<feature type="transmembrane region" description="Helical" evidence="7">
    <location>
        <begin position="63"/>
        <end position="86"/>
    </location>
</feature>
<dbReference type="AlphaFoldDB" id="A0A818X196"/>
<evidence type="ECO:0000256" key="5">
    <source>
        <dbReference type="ARBA" id="ARBA00023136"/>
    </source>
</evidence>
<evidence type="ECO:0000256" key="4">
    <source>
        <dbReference type="ARBA" id="ARBA00022989"/>
    </source>
</evidence>
<sequence>MSRFSCGIQCTRTILFILNILFFIFGIILLGFGIYINVNKKLDIALSEHLNTKIIGGNALEDVGYILIIVAVFTILLSAFGCLGSIFKNRVFLYLYAVILSLLIITELAAFIIILSSRVAIRDSYHSGFEEFFNHAYNQNRTDLTDLIESMEREFKCCGAENVTDYYKNNYTIPSTCHHNNDIHKPIFNQGCAHAVVTWLWNQLPIIASVLCIILLIEIFGVISSIALAIAISHSSYDKLYD</sequence>
<dbReference type="OrthoDB" id="10016273at2759"/>
<dbReference type="EMBL" id="CAJNON010000951">
    <property type="protein sequence ID" value="CAF1408431.1"/>
    <property type="molecule type" value="Genomic_DNA"/>
</dbReference>
<dbReference type="PANTHER" id="PTHR19282">
    <property type="entry name" value="TETRASPANIN"/>
    <property type="match status" value="1"/>
</dbReference>
<dbReference type="Gene3D" id="1.10.1450.10">
    <property type="entry name" value="Tetraspanin"/>
    <property type="match status" value="1"/>
</dbReference>
<evidence type="ECO:0000313" key="9">
    <source>
        <dbReference type="EMBL" id="CAF1408431.1"/>
    </source>
</evidence>
<feature type="transmembrane region" description="Helical" evidence="7">
    <location>
        <begin position="12"/>
        <end position="36"/>
    </location>
</feature>
<evidence type="ECO:0000256" key="6">
    <source>
        <dbReference type="PIRSR" id="PIRSR002419-1"/>
    </source>
</evidence>
<evidence type="ECO:0000313" key="12">
    <source>
        <dbReference type="Proteomes" id="UP000663881"/>
    </source>
</evidence>
<dbReference type="InterPro" id="IPR000301">
    <property type="entry name" value="Tetraspanin_animals"/>
</dbReference>
<gene>
    <name evidence="8" type="ORF">JYZ213_LOCUS37027</name>
    <name evidence="10" type="ORF">OKA104_LOCUS14635</name>
    <name evidence="11" type="ORF">OXD698_LOCUS24695</name>
    <name evidence="9" type="ORF">VCS650_LOCUS36945</name>
</gene>
<evidence type="ECO:0000313" key="10">
    <source>
        <dbReference type="EMBL" id="CAF3733355.1"/>
    </source>
</evidence>
<dbReference type="Proteomes" id="UP000663891">
    <property type="component" value="Unassembled WGS sequence"/>
</dbReference>
<comment type="subcellular location">
    <subcellularLocation>
        <location evidence="1 7">Membrane</location>
        <topology evidence="1 7">Multi-pass membrane protein</topology>
    </subcellularLocation>
</comment>
<dbReference type="PANTHER" id="PTHR19282:SF544">
    <property type="entry name" value="TETRASPANIN"/>
    <property type="match status" value="1"/>
</dbReference>
<feature type="transmembrane region" description="Helical" evidence="7">
    <location>
        <begin position="206"/>
        <end position="232"/>
    </location>
</feature>
<dbReference type="Proteomes" id="UP000663844">
    <property type="component" value="Unassembled WGS sequence"/>
</dbReference>
<evidence type="ECO:0000256" key="7">
    <source>
        <dbReference type="RuleBase" id="RU361218"/>
    </source>
</evidence>
<keyword evidence="4 7" id="KW-1133">Transmembrane helix</keyword>
<name>A0A818X196_9BILA</name>
<comment type="similarity">
    <text evidence="2 7">Belongs to the tetraspanin (TM4SF) family.</text>
</comment>
<keyword evidence="5 7" id="KW-0472">Membrane</keyword>
<feature type="disulfide bond" evidence="6">
    <location>
        <begin position="157"/>
        <end position="192"/>
    </location>
</feature>
<feature type="transmembrane region" description="Helical" evidence="7">
    <location>
        <begin position="93"/>
        <end position="115"/>
    </location>
</feature>
<dbReference type="Proteomes" id="UP000663845">
    <property type="component" value="Unassembled WGS sequence"/>
</dbReference>
<accession>A0A818X196</accession>
<dbReference type="PIRSF" id="PIRSF002419">
    <property type="entry name" value="Tetraspanin"/>
    <property type="match status" value="1"/>
</dbReference>
<keyword evidence="3 7" id="KW-0812">Transmembrane</keyword>
<dbReference type="EMBL" id="CAJOAY010000778">
    <property type="protein sequence ID" value="CAF3733355.1"/>
    <property type="molecule type" value="Genomic_DNA"/>
</dbReference>
<evidence type="ECO:0000256" key="1">
    <source>
        <dbReference type="ARBA" id="ARBA00004141"/>
    </source>
</evidence>
<evidence type="ECO:0000313" key="11">
    <source>
        <dbReference type="EMBL" id="CAF3914960.1"/>
    </source>
</evidence>
<dbReference type="GO" id="GO:0005886">
    <property type="term" value="C:plasma membrane"/>
    <property type="evidence" value="ECO:0007669"/>
    <property type="project" value="TreeGrafter"/>
</dbReference>
<protein>
    <recommendedName>
        <fullName evidence="7">Tetraspanin</fullName>
    </recommendedName>
</protein>
<reference evidence="10" key="1">
    <citation type="submission" date="2021-02" db="EMBL/GenBank/DDBJ databases">
        <authorList>
            <person name="Nowell W R."/>
        </authorList>
    </citation>
    <scope>NUCLEOTIDE SEQUENCE</scope>
</reference>
<organism evidence="10 12">
    <name type="scientific">Adineta steineri</name>
    <dbReference type="NCBI Taxonomy" id="433720"/>
    <lineage>
        <taxon>Eukaryota</taxon>
        <taxon>Metazoa</taxon>
        <taxon>Spiralia</taxon>
        <taxon>Gnathifera</taxon>
        <taxon>Rotifera</taxon>
        <taxon>Eurotatoria</taxon>
        <taxon>Bdelloidea</taxon>
        <taxon>Adinetida</taxon>
        <taxon>Adinetidae</taxon>
        <taxon>Adineta</taxon>
    </lineage>
</organism>
<dbReference type="CDD" id="cd03127">
    <property type="entry name" value="tetraspanin_LEL"/>
    <property type="match status" value="1"/>
</dbReference>
<evidence type="ECO:0000256" key="3">
    <source>
        <dbReference type="ARBA" id="ARBA00022692"/>
    </source>
</evidence>
<dbReference type="SUPFAM" id="SSF48652">
    <property type="entry name" value="Tetraspanin"/>
    <property type="match status" value="1"/>
</dbReference>